<dbReference type="AlphaFoldDB" id="A0A382MME6"/>
<organism evidence="1">
    <name type="scientific">marine metagenome</name>
    <dbReference type="NCBI Taxonomy" id="408172"/>
    <lineage>
        <taxon>unclassified sequences</taxon>
        <taxon>metagenomes</taxon>
        <taxon>ecological metagenomes</taxon>
    </lineage>
</organism>
<dbReference type="EMBL" id="UINC01094568">
    <property type="protein sequence ID" value="SVC49916.1"/>
    <property type="molecule type" value="Genomic_DNA"/>
</dbReference>
<proteinExistence type="predicted"/>
<accession>A0A382MME6</accession>
<evidence type="ECO:0000313" key="1">
    <source>
        <dbReference type="EMBL" id="SVC49916.1"/>
    </source>
</evidence>
<name>A0A382MME6_9ZZZZ</name>
<reference evidence="1" key="1">
    <citation type="submission" date="2018-05" db="EMBL/GenBank/DDBJ databases">
        <authorList>
            <person name="Lanie J.A."/>
            <person name="Ng W.-L."/>
            <person name="Kazmierczak K.M."/>
            <person name="Andrzejewski T.M."/>
            <person name="Davidsen T.M."/>
            <person name="Wayne K.J."/>
            <person name="Tettelin H."/>
            <person name="Glass J.I."/>
            <person name="Rusch D."/>
            <person name="Podicherti R."/>
            <person name="Tsui H.-C.T."/>
            <person name="Winkler M.E."/>
        </authorList>
    </citation>
    <scope>NUCLEOTIDE SEQUENCE</scope>
</reference>
<gene>
    <name evidence="1" type="ORF">METZ01_LOCUS302770</name>
</gene>
<sequence length="36" mass="4222">MLQRKSMYQFVGHAKYLELPEAAIIISLLKIQMRSN</sequence>
<protein>
    <submittedName>
        <fullName evidence="1">Uncharacterized protein</fullName>
    </submittedName>
</protein>